<dbReference type="STRING" id="1305764.R9P8S0"/>
<dbReference type="EMBL" id="DF238810">
    <property type="protein sequence ID" value="GAC97657.1"/>
    <property type="molecule type" value="Genomic_DNA"/>
</dbReference>
<gene>
    <name evidence="2" type="ORF">PHSY_005243</name>
</gene>
<organism evidence="2 3">
    <name type="scientific">Pseudozyma hubeiensis (strain SY62)</name>
    <name type="common">Yeast</name>
    <dbReference type="NCBI Taxonomy" id="1305764"/>
    <lineage>
        <taxon>Eukaryota</taxon>
        <taxon>Fungi</taxon>
        <taxon>Dikarya</taxon>
        <taxon>Basidiomycota</taxon>
        <taxon>Ustilaginomycotina</taxon>
        <taxon>Ustilaginomycetes</taxon>
        <taxon>Ustilaginales</taxon>
        <taxon>Ustilaginaceae</taxon>
        <taxon>Pseudozyma</taxon>
    </lineage>
</organism>
<feature type="compositionally biased region" description="Basic and acidic residues" evidence="1">
    <location>
        <begin position="116"/>
        <end position="129"/>
    </location>
</feature>
<dbReference type="OrthoDB" id="2442602at2759"/>
<evidence type="ECO:0000256" key="1">
    <source>
        <dbReference type="SAM" id="MobiDB-lite"/>
    </source>
</evidence>
<accession>R9P8S0</accession>
<feature type="compositionally biased region" description="Basic and acidic residues" evidence="1">
    <location>
        <begin position="177"/>
        <end position="186"/>
    </location>
</feature>
<dbReference type="eggNOG" id="ENOG502RDHX">
    <property type="taxonomic scope" value="Eukaryota"/>
</dbReference>
<dbReference type="GeneID" id="24110523"/>
<dbReference type="AlphaFoldDB" id="R9P8S0"/>
<reference evidence="3" key="1">
    <citation type="journal article" date="2013" name="Genome Announc.">
        <title>Draft genome sequence of the basidiomycetous yeast-like fungus Pseudozyma hubeiensis SY62, which produces an abundant amount of the biosurfactant mannosylerythritol lipids.</title>
        <authorList>
            <person name="Konishi M."/>
            <person name="Hatada Y."/>
            <person name="Horiuchi J."/>
        </authorList>
    </citation>
    <scope>NUCLEOTIDE SEQUENCE [LARGE SCALE GENOMIC DNA]</scope>
    <source>
        <strain evidence="3">SY62</strain>
    </source>
</reference>
<sequence>MSDVASASASAAPPTRKSRGANPSTDYKSLFLKSKDKYDRVSTDHTDLKANVTKATAKQQKLREELDYLLDAVASKRVQRAQIEQSHRDHALELEREAAAAVAAAEAARRRASSLARRDRDHGVYEARASRGGYEGAEEYVPYSARYAEPSYRSFGSGMNRSYASPPPPPAVGTRRISVDLHRGEDQYAASDGSRRGSVHRDTHASASYRPAGSQSPPPYPRTSMSTSHASHPHEPHSSPSRSDAHPRYPQSTPPLPSSSTSSAVKRPRPSSVERELLDADDAYHTKRARND</sequence>
<evidence type="ECO:0000313" key="3">
    <source>
        <dbReference type="Proteomes" id="UP000014071"/>
    </source>
</evidence>
<feature type="compositionally biased region" description="Basic and acidic residues" evidence="1">
    <location>
        <begin position="232"/>
        <end position="247"/>
    </location>
</feature>
<name>R9P8S0_PSEHS</name>
<protein>
    <submittedName>
        <fullName evidence="2">Leucine-rich repeat-containing protein 40</fullName>
    </submittedName>
</protein>
<feature type="compositionally biased region" description="Basic and acidic residues" evidence="1">
    <location>
        <begin position="272"/>
        <end position="292"/>
    </location>
</feature>
<feature type="compositionally biased region" description="Basic and acidic residues" evidence="1">
    <location>
        <begin position="193"/>
        <end position="204"/>
    </location>
</feature>
<proteinExistence type="predicted"/>
<feature type="compositionally biased region" description="Low complexity" evidence="1">
    <location>
        <begin position="1"/>
        <end position="12"/>
    </location>
</feature>
<feature type="region of interest" description="Disordered" evidence="1">
    <location>
        <begin position="1"/>
        <end position="29"/>
    </location>
</feature>
<dbReference type="HOGENOM" id="CLU_084854_0_0_1"/>
<dbReference type="Proteomes" id="UP000014071">
    <property type="component" value="Unassembled WGS sequence"/>
</dbReference>
<evidence type="ECO:0000313" key="2">
    <source>
        <dbReference type="EMBL" id="GAC97657.1"/>
    </source>
</evidence>
<keyword evidence="3" id="KW-1185">Reference proteome</keyword>
<dbReference type="RefSeq" id="XP_012191244.1">
    <property type="nucleotide sequence ID" value="XM_012335854.1"/>
</dbReference>
<feature type="region of interest" description="Disordered" evidence="1">
    <location>
        <begin position="111"/>
        <end position="292"/>
    </location>
</feature>